<feature type="domain" description="DNA-3-methyladenine glycosylase AlkA N-terminal" evidence="7">
    <location>
        <begin position="29"/>
        <end position="154"/>
    </location>
</feature>
<evidence type="ECO:0000256" key="5">
    <source>
        <dbReference type="SAM" id="MobiDB-lite"/>
    </source>
</evidence>
<dbReference type="InterPro" id="IPR003265">
    <property type="entry name" value="HhH-GPD_domain"/>
</dbReference>
<keyword evidence="4" id="KW-0234">DNA repair</keyword>
<dbReference type="GO" id="GO:0032131">
    <property type="term" value="F:alkylated DNA binding"/>
    <property type="evidence" value="ECO:0007669"/>
    <property type="project" value="TreeGrafter"/>
</dbReference>
<dbReference type="CDD" id="cd00056">
    <property type="entry name" value="ENDO3c"/>
    <property type="match status" value="1"/>
</dbReference>
<evidence type="ECO:0000313" key="9">
    <source>
        <dbReference type="Proteomes" id="UP000054925"/>
    </source>
</evidence>
<dbReference type="EMBL" id="FCOL02000025">
    <property type="protein sequence ID" value="SAL70722.1"/>
    <property type="molecule type" value="Genomic_DNA"/>
</dbReference>
<evidence type="ECO:0000259" key="7">
    <source>
        <dbReference type="SMART" id="SM01009"/>
    </source>
</evidence>
<evidence type="ECO:0000259" key="6">
    <source>
        <dbReference type="SMART" id="SM00478"/>
    </source>
</evidence>
<dbReference type="PANTHER" id="PTHR43003:SF13">
    <property type="entry name" value="DNA-3-METHYLADENINE GLYCOSYLASE 2"/>
    <property type="match status" value="1"/>
</dbReference>
<dbReference type="GO" id="GO:0005737">
    <property type="term" value="C:cytoplasm"/>
    <property type="evidence" value="ECO:0007669"/>
    <property type="project" value="TreeGrafter"/>
</dbReference>
<dbReference type="SMART" id="SM01009">
    <property type="entry name" value="AlkA_N"/>
    <property type="match status" value="1"/>
</dbReference>
<comment type="catalytic activity">
    <reaction evidence="1">
        <text>Hydrolysis of alkylated DNA, releasing 3-methyladenine, 3-methylguanine, 7-methylguanine and 7-methyladenine.</text>
        <dbReference type="EC" id="3.2.2.21"/>
    </reaction>
</comment>
<dbReference type="OrthoDB" id="9811249at2"/>
<feature type="region of interest" description="Disordered" evidence="5">
    <location>
        <begin position="1"/>
        <end position="25"/>
    </location>
</feature>
<dbReference type="SUPFAM" id="SSF55945">
    <property type="entry name" value="TATA-box binding protein-like"/>
    <property type="match status" value="1"/>
</dbReference>
<gene>
    <name evidence="8" type="ORF">AWB67_04107</name>
</gene>
<dbReference type="InterPro" id="IPR051912">
    <property type="entry name" value="Alkylbase_DNA_Glycosylase/TA"/>
</dbReference>
<dbReference type="SMART" id="SM00478">
    <property type="entry name" value="ENDO3c"/>
    <property type="match status" value="1"/>
</dbReference>
<dbReference type="RefSeq" id="WP_087658031.1">
    <property type="nucleotide sequence ID" value="NZ_FCOL02000025.1"/>
</dbReference>
<dbReference type="InterPro" id="IPR011257">
    <property type="entry name" value="DNA_glycosylase"/>
</dbReference>
<dbReference type="Gene3D" id="1.10.1670.10">
    <property type="entry name" value="Helix-hairpin-Helix base-excision DNA repair enzymes (C-terminal)"/>
    <property type="match status" value="1"/>
</dbReference>
<sequence length="333" mass="35235">MLAAAHAPPAPTSGSGRNGAKAAPAPTATVTLPFVEPYDWPRVLRFFAGRATRGVETIEAGAYRRAIEWPDADANDGTVAAGTLSVTRHPKKACLVATLEGDVARHAKAIGKHLTRMFDLRADAPAIGAHLARDPWFAPLVDAAPGLRVPGAWSGFELVVRAIVGQQVSVKAASTIIGRIVERTGTQLADHPHADTAWRFPTPAALAAADMDKIGMPGKRVAALQGFAREVASGALPLDDPRADRDELRAALLAMPGIGPWTVEYVAMRALRDPDAWPGTDLILMQSLAARDPSMAKAKALRARADAWRPYRAYAALHVWNEIADKAGGAKGG</sequence>
<protein>
    <recommendedName>
        <fullName evidence="2">DNA-3-methyladenine glycosylase II</fullName>
        <ecNumber evidence="2">3.2.2.21</ecNumber>
    </recommendedName>
</protein>
<proteinExistence type="predicted"/>
<dbReference type="Gene3D" id="1.10.340.30">
    <property type="entry name" value="Hypothetical protein, domain 2"/>
    <property type="match status" value="1"/>
</dbReference>
<dbReference type="EC" id="3.2.2.21" evidence="2"/>
<dbReference type="GO" id="GO:0043916">
    <property type="term" value="F:DNA-7-methylguanine glycosylase activity"/>
    <property type="evidence" value="ECO:0007669"/>
    <property type="project" value="TreeGrafter"/>
</dbReference>
<dbReference type="InterPro" id="IPR037046">
    <property type="entry name" value="AlkA_N_sf"/>
</dbReference>
<organism evidence="8 9">
    <name type="scientific">Caballeronia terrestris</name>
    <dbReference type="NCBI Taxonomy" id="1226301"/>
    <lineage>
        <taxon>Bacteria</taxon>
        <taxon>Pseudomonadati</taxon>
        <taxon>Pseudomonadota</taxon>
        <taxon>Betaproteobacteria</taxon>
        <taxon>Burkholderiales</taxon>
        <taxon>Burkholderiaceae</taxon>
        <taxon>Caballeronia</taxon>
    </lineage>
</organism>
<accession>A0A158JPC4</accession>
<dbReference type="GO" id="GO:0006285">
    <property type="term" value="P:base-excision repair, AP site formation"/>
    <property type="evidence" value="ECO:0007669"/>
    <property type="project" value="TreeGrafter"/>
</dbReference>
<dbReference type="Gene3D" id="3.30.310.20">
    <property type="entry name" value="DNA-3-methyladenine glycosylase AlkA, N-terminal domain"/>
    <property type="match status" value="1"/>
</dbReference>
<keyword evidence="3" id="KW-0227">DNA damage</keyword>
<dbReference type="PANTHER" id="PTHR43003">
    <property type="entry name" value="DNA-3-METHYLADENINE GLYCOSYLASE"/>
    <property type="match status" value="1"/>
</dbReference>
<dbReference type="GO" id="GO:0032993">
    <property type="term" value="C:protein-DNA complex"/>
    <property type="evidence" value="ECO:0007669"/>
    <property type="project" value="TreeGrafter"/>
</dbReference>
<dbReference type="GO" id="GO:0006307">
    <property type="term" value="P:DNA alkylation repair"/>
    <property type="evidence" value="ECO:0007669"/>
    <property type="project" value="TreeGrafter"/>
</dbReference>
<evidence type="ECO:0000256" key="2">
    <source>
        <dbReference type="ARBA" id="ARBA00012000"/>
    </source>
</evidence>
<dbReference type="SUPFAM" id="SSF48150">
    <property type="entry name" value="DNA-glycosylase"/>
    <property type="match status" value="1"/>
</dbReference>
<evidence type="ECO:0000256" key="1">
    <source>
        <dbReference type="ARBA" id="ARBA00000086"/>
    </source>
</evidence>
<evidence type="ECO:0000313" key="8">
    <source>
        <dbReference type="EMBL" id="SAL70722.1"/>
    </source>
</evidence>
<reference evidence="8" key="1">
    <citation type="submission" date="2016-01" db="EMBL/GenBank/DDBJ databases">
        <authorList>
            <person name="Peeters C."/>
        </authorList>
    </citation>
    <scope>NUCLEOTIDE SEQUENCE [LARGE SCALE GENOMIC DNA]</scope>
    <source>
        <strain evidence="8">LMG 22937</strain>
    </source>
</reference>
<dbReference type="Pfam" id="PF06029">
    <property type="entry name" value="AlkA_N"/>
    <property type="match status" value="1"/>
</dbReference>
<dbReference type="AlphaFoldDB" id="A0A158JPC4"/>
<evidence type="ECO:0000256" key="4">
    <source>
        <dbReference type="ARBA" id="ARBA00023204"/>
    </source>
</evidence>
<dbReference type="GO" id="GO:0008725">
    <property type="term" value="F:DNA-3-methyladenine glycosylase activity"/>
    <property type="evidence" value="ECO:0007669"/>
    <property type="project" value="TreeGrafter"/>
</dbReference>
<dbReference type="InterPro" id="IPR023170">
    <property type="entry name" value="HhH_base_excis_C"/>
</dbReference>
<dbReference type="Pfam" id="PF00730">
    <property type="entry name" value="HhH-GPD"/>
    <property type="match status" value="1"/>
</dbReference>
<name>A0A158JPC4_9BURK</name>
<keyword evidence="9" id="KW-1185">Reference proteome</keyword>
<evidence type="ECO:0000256" key="3">
    <source>
        <dbReference type="ARBA" id="ARBA00022763"/>
    </source>
</evidence>
<dbReference type="InterPro" id="IPR010316">
    <property type="entry name" value="AlkA_N"/>
</dbReference>
<dbReference type="Proteomes" id="UP000054925">
    <property type="component" value="Unassembled WGS sequence"/>
</dbReference>
<feature type="domain" description="HhH-GPD" evidence="6">
    <location>
        <begin position="164"/>
        <end position="324"/>
    </location>
</feature>
<comment type="caution">
    <text evidence="8">The sequence shown here is derived from an EMBL/GenBank/DDBJ whole genome shotgun (WGS) entry which is preliminary data.</text>
</comment>